<organism evidence="1 2">
    <name type="scientific">Vitis vinifera</name>
    <name type="common">Grape</name>
    <dbReference type="NCBI Taxonomy" id="29760"/>
    <lineage>
        <taxon>Eukaryota</taxon>
        <taxon>Viridiplantae</taxon>
        <taxon>Streptophyta</taxon>
        <taxon>Embryophyta</taxon>
        <taxon>Tracheophyta</taxon>
        <taxon>Spermatophyta</taxon>
        <taxon>Magnoliopsida</taxon>
        <taxon>eudicotyledons</taxon>
        <taxon>Gunneridae</taxon>
        <taxon>Pentapetalae</taxon>
        <taxon>rosids</taxon>
        <taxon>Vitales</taxon>
        <taxon>Vitaceae</taxon>
        <taxon>Viteae</taxon>
        <taxon>Vitis</taxon>
    </lineage>
</organism>
<reference evidence="2" key="1">
    <citation type="journal article" date="2007" name="Nature">
        <title>The grapevine genome sequence suggests ancestral hexaploidization in major angiosperm phyla.</title>
        <authorList>
            <consortium name="The French-Italian Public Consortium for Grapevine Genome Characterization."/>
            <person name="Jaillon O."/>
            <person name="Aury J.-M."/>
            <person name="Noel B."/>
            <person name="Policriti A."/>
            <person name="Clepet C."/>
            <person name="Casagrande A."/>
            <person name="Choisne N."/>
            <person name="Aubourg S."/>
            <person name="Vitulo N."/>
            <person name="Jubin C."/>
            <person name="Vezzi A."/>
            <person name="Legeai F."/>
            <person name="Hugueney P."/>
            <person name="Dasilva C."/>
            <person name="Horner D."/>
            <person name="Mica E."/>
            <person name="Jublot D."/>
            <person name="Poulain J."/>
            <person name="Bruyere C."/>
            <person name="Billault A."/>
            <person name="Segurens B."/>
            <person name="Gouyvenoux M."/>
            <person name="Ugarte E."/>
            <person name="Cattonaro F."/>
            <person name="Anthouard V."/>
            <person name="Vico V."/>
            <person name="Del Fabbro C."/>
            <person name="Alaux M."/>
            <person name="Di Gaspero G."/>
            <person name="Dumas V."/>
            <person name="Felice N."/>
            <person name="Paillard S."/>
            <person name="Juman I."/>
            <person name="Moroldo M."/>
            <person name="Scalabrin S."/>
            <person name="Canaguier A."/>
            <person name="Le Clainche I."/>
            <person name="Malacrida G."/>
            <person name="Durand E."/>
            <person name="Pesole G."/>
            <person name="Laucou V."/>
            <person name="Chatelet P."/>
            <person name="Merdinoglu D."/>
            <person name="Delledonne M."/>
            <person name="Pezzotti M."/>
            <person name="Lecharny A."/>
            <person name="Scarpelli C."/>
            <person name="Artiguenave F."/>
            <person name="Pe M.E."/>
            <person name="Valle G."/>
            <person name="Morgante M."/>
            <person name="Caboche M."/>
            <person name="Adam-Blondon A.-F."/>
            <person name="Weissenbach J."/>
            <person name="Quetier F."/>
            <person name="Wincker P."/>
        </authorList>
    </citation>
    <scope>NUCLEOTIDE SEQUENCE [LARGE SCALE GENOMIC DNA]</scope>
    <source>
        <strain evidence="2">cv. Pinot noir / PN40024</strain>
    </source>
</reference>
<protein>
    <submittedName>
        <fullName evidence="1">Uncharacterized protein</fullName>
    </submittedName>
</protein>
<sequence>MGIASLFILIQSPNGTVLPYGC</sequence>
<evidence type="ECO:0000313" key="2">
    <source>
        <dbReference type="Proteomes" id="UP000009183"/>
    </source>
</evidence>
<evidence type="ECO:0000313" key="1">
    <source>
        <dbReference type="EMBL" id="CCB56359.1"/>
    </source>
</evidence>
<accession>F6HN71</accession>
<dbReference type="HOGENOM" id="CLU_3425431_0_0_1"/>
<keyword evidence="2" id="KW-1185">Reference proteome</keyword>
<gene>
    <name evidence="1" type="ordered locus">VIT_13s0019g00960</name>
</gene>
<proteinExistence type="predicted"/>
<name>F6HN71_VITVI</name>
<dbReference type="InParanoid" id="F6HN71"/>
<dbReference type="EMBL" id="FN595998">
    <property type="protein sequence ID" value="CCB56359.1"/>
    <property type="molecule type" value="Genomic_DNA"/>
</dbReference>
<dbReference type="PaxDb" id="29760-VIT_13s0019g00960.t01"/>
<dbReference type="Proteomes" id="UP000009183">
    <property type="component" value="Chromosome 13"/>
</dbReference>
<dbReference type="AlphaFoldDB" id="F6HN71"/>